<keyword evidence="3" id="KW-1185">Reference proteome</keyword>
<organism evidence="2 3">
    <name type="scientific">Botryotinia calthae</name>
    <dbReference type="NCBI Taxonomy" id="38488"/>
    <lineage>
        <taxon>Eukaryota</taxon>
        <taxon>Fungi</taxon>
        <taxon>Dikarya</taxon>
        <taxon>Ascomycota</taxon>
        <taxon>Pezizomycotina</taxon>
        <taxon>Leotiomycetes</taxon>
        <taxon>Helotiales</taxon>
        <taxon>Sclerotiniaceae</taxon>
        <taxon>Botryotinia</taxon>
    </lineage>
</organism>
<dbReference type="AlphaFoldDB" id="A0A4Y8DDB3"/>
<proteinExistence type="predicted"/>
<sequence>MTEPPPDYTSPIYGRGEGPSLESTGSRRSQNLDGVMTERRTSTHSTHSGLYPRDERRTSTRSTRGVGGIPQLPSLRLGSLPSIHVDPGSPMTMGTTEEEGHSPHSQTHFG</sequence>
<reference evidence="2 3" key="1">
    <citation type="submission" date="2017-11" db="EMBL/GenBank/DDBJ databases">
        <title>Comparative genomics of Botrytis spp.</title>
        <authorList>
            <person name="Valero-Jimenez C.A."/>
            <person name="Tapia P."/>
            <person name="Veloso J."/>
            <person name="Silva-Moreno E."/>
            <person name="Staats M."/>
            <person name="Valdes J.H."/>
            <person name="Van Kan J.A.L."/>
        </authorList>
    </citation>
    <scope>NUCLEOTIDE SEQUENCE [LARGE SCALE GENOMIC DNA]</scope>
    <source>
        <strain evidence="2 3">MUCL2830</strain>
    </source>
</reference>
<evidence type="ECO:0000313" key="3">
    <source>
        <dbReference type="Proteomes" id="UP000297299"/>
    </source>
</evidence>
<feature type="compositionally biased region" description="Polar residues" evidence="1">
    <location>
        <begin position="21"/>
        <end position="32"/>
    </location>
</feature>
<feature type="region of interest" description="Disordered" evidence="1">
    <location>
        <begin position="1"/>
        <end position="110"/>
    </location>
</feature>
<gene>
    <name evidence="2" type="ORF">BOTCAL_0035g00340</name>
</gene>
<accession>A0A4Y8DDB3</accession>
<name>A0A4Y8DDB3_9HELO</name>
<dbReference type="EMBL" id="PHWZ01000035">
    <property type="protein sequence ID" value="TEY81039.1"/>
    <property type="molecule type" value="Genomic_DNA"/>
</dbReference>
<evidence type="ECO:0000256" key="1">
    <source>
        <dbReference type="SAM" id="MobiDB-lite"/>
    </source>
</evidence>
<evidence type="ECO:0000313" key="2">
    <source>
        <dbReference type="EMBL" id="TEY81039.1"/>
    </source>
</evidence>
<dbReference type="STRING" id="38488.A0A4Y8DDB3"/>
<dbReference type="Proteomes" id="UP000297299">
    <property type="component" value="Unassembled WGS sequence"/>
</dbReference>
<comment type="caution">
    <text evidence="2">The sequence shown here is derived from an EMBL/GenBank/DDBJ whole genome shotgun (WGS) entry which is preliminary data.</text>
</comment>
<protein>
    <submittedName>
        <fullName evidence="2">Uncharacterized protein</fullName>
    </submittedName>
</protein>
<dbReference type="OrthoDB" id="5376312at2759"/>